<evidence type="ECO:0000256" key="4">
    <source>
        <dbReference type="ARBA" id="ARBA00022989"/>
    </source>
</evidence>
<feature type="transmembrane region" description="Helical" evidence="8">
    <location>
        <begin position="411"/>
        <end position="431"/>
    </location>
</feature>
<keyword evidence="4 8" id="KW-1133">Transmembrane helix</keyword>
<dbReference type="EMBL" id="JAPDHF010000002">
    <property type="protein sequence ID" value="KAJ4022474.1"/>
    <property type="molecule type" value="Genomic_DNA"/>
</dbReference>
<feature type="transmembrane region" description="Helical" evidence="8">
    <location>
        <begin position="52"/>
        <end position="69"/>
    </location>
</feature>
<feature type="transmembrane region" description="Helical" evidence="8">
    <location>
        <begin position="148"/>
        <end position="170"/>
    </location>
</feature>
<feature type="region of interest" description="Disordered" evidence="7">
    <location>
        <begin position="1"/>
        <end position="29"/>
    </location>
</feature>
<dbReference type="Gene3D" id="1.20.1250.20">
    <property type="entry name" value="MFS general substrate transporter like domains"/>
    <property type="match status" value="1"/>
</dbReference>
<evidence type="ECO:0000256" key="6">
    <source>
        <dbReference type="ARBA" id="ARBA00023180"/>
    </source>
</evidence>
<name>A0A9W8UEN6_9HYPO</name>
<keyword evidence="11" id="KW-1185">Reference proteome</keyword>
<feature type="transmembrane region" description="Helical" evidence="8">
    <location>
        <begin position="120"/>
        <end position="142"/>
    </location>
</feature>
<dbReference type="InterPro" id="IPR011701">
    <property type="entry name" value="MFS"/>
</dbReference>
<dbReference type="PANTHER" id="PTHR43791">
    <property type="entry name" value="PERMEASE-RELATED"/>
    <property type="match status" value="1"/>
</dbReference>
<keyword evidence="2" id="KW-0813">Transport</keyword>
<keyword evidence="6" id="KW-0325">Glycoprotein</keyword>
<feature type="transmembrane region" description="Helical" evidence="8">
    <location>
        <begin position="378"/>
        <end position="399"/>
    </location>
</feature>
<feature type="transmembrane region" description="Helical" evidence="8">
    <location>
        <begin position="443"/>
        <end position="467"/>
    </location>
</feature>
<comment type="caution">
    <text evidence="10">The sequence shown here is derived from an EMBL/GenBank/DDBJ whole genome shotgun (WGS) entry which is preliminary data.</text>
</comment>
<feature type="transmembrane region" description="Helical" evidence="8">
    <location>
        <begin position="347"/>
        <end position="366"/>
    </location>
</feature>
<dbReference type="Pfam" id="PF07690">
    <property type="entry name" value="MFS_1"/>
    <property type="match status" value="1"/>
</dbReference>
<dbReference type="GO" id="GO:0016020">
    <property type="term" value="C:membrane"/>
    <property type="evidence" value="ECO:0007669"/>
    <property type="project" value="UniProtKB-SubCell"/>
</dbReference>
<dbReference type="GO" id="GO:0022857">
    <property type="term" value="F:transmembrane transporter activity"/>
    <property type="evidence" value="ECO:0007669"/>
    <property type="project" value="InterPro"/>
</dbReference>
<keyword evidence="3 8" id="KW-0812">Transmembrane</keyword>
<feature type="transmembrane region" description="Helical" evidence="8">
    <location>
        <begin position="182"/>
        <end position="203"/>
    </location>
</feature>
<reference evidence="10" key="1">
    <citation type="submission" date="2022-10" db="EMBL/GenBank/DDBJ databases">
        <title>Fusarium specimens isolated from Avocado Roots.</title>
        <authorList>
            <person name="Stajich J."/>
            <person name="Roper C."/>
            <person name="Heimlech-Rivalta G."/>
        </authorList>
    </citation>
    <scope>NUCLEOTIDE SEQUENCE</scope>
    <source>
        <strain evidence="10">CF00143</strain>
    </source>
</reference>
<evidence type="ECO:0000313" key="11">
    <source>
        <dbReference type="Proteomes" id="UP001152130"/>
    </source>
</evidence>
<dbReference type="Proteomes" id="UP001152130">
    <property type="component" value="Unassembled WGS sequence"/>
</dbReference>
<feature type="transmembrane region" description="Helical" evidence="8">
    <location>
        <begin position="215"/>
        <end position="235"/>
    </location>
</feature>
<dbReference type="InterPro" id="IPR020846">
    <property type="entry name" value="MFS_dom"/>
</dbReference>
<dbReference type="InterPro" id="IPR036259">
    <property type="entry name" value="MFS_trans_sf"/>
</dbReference>
<dbReference type="PROSITE" id="PS50850">
    <property type="entry name" value="MFS"/>
    <property type="match status" value="1"/>
</dbReference>
<evidence type="ECO:0000256" key="3">
    <source>
        <dbReference type="ARBA" id="ARBA00022692"/>
    </source>
</evidence>
<evidence type="ECO:0000256" key="5">
    <source>
        <dbReference type="ARBA" id="ARBA00023136"/>
    </source>
</evidence>
<evidence type="ECO:0000256" key="1">
    <source>
        <dbReference type="ARBA" id="ARBA00004141"/>
    </source>
</evidence>
<feature type="transmembrane region" description="Helical" evidence="8">
    <location>
        <begin position="277"/>
        <end position="296"/>
    </location>
</feature>
<protein>
    <recommendedName>
        <fullName evidence="9">Major facilitator superfamily (MFS) profile domain-containing protein</fullName>
    </recommendedName>
</protein>
<sequence>MSSIDETTDHEDHEPTNQNSLRRHRRERQPDVLSTISEEFDAEEEARLVKKLDLFILPIMAIVYFFQYVDRNSISYTAVYGLITDLELTDREFSWSVSMFYVGQLISQYPAAYSLSCSRIIRFIGTNVIAFGVMEICLAMSMNFPFLAIYRFLLGAYQAVVSPAFIILTSKWYRPHEHPMRVATWISMNGISQIVGGLLMFVLGNVDINIGSWRAMFIVFGVLTALFGILFIVIIPEDTASAWFLNERERSIATRRLAIDRNKGDPKDFDIGQLREALWSPLSWLYVLMAFCIASTNPITKYSSIVIRGAGFSESATMLAGLPTGVLNFTTSWVSALIPHYFPNTRIYTAIGLTFIPLAGSIMLSALSGAEDVDPRNIVASTWLASCYTAPLCSCAGLLASNVQGNTKKSIVGAGFFVAYSVGSIVGPQVWGAGNDPEDDHRYLAGSVFTVVNWLMLMLVLIIYLVMVQRENRIRDREASKDLKESSAAGQDMRDRIPIGEYEDLELTDGQDKRFRYST</sequence>
<feature type="region of interest" description="Disordered" evidence="7">
    <location>
        <begin position="479"/>
        <end position="499"/>
    </location>
</feature>
<proteinExistence type="predicted"/>
<gene>
    <name evidence="10" type="ORF">NW766_001509</name>
</gene>
<evidence type="ECO:0000313" key="10">
    <source>
        <dbReference type="EMBL" id="KAJ4022474.1"/>
    </source>
</evidence>
<feature type="domain" description="Major facilitator superfamily (MFS) profile" evidence="9">
    <location>
        <begin position="56"/>
        <end position="471"/>
    </location>
</feature>
<keyword evidence="5 8" id="KW-0472">Membrane</keyword>
<evidence type="ECO:0000259" key="9">
    <source>
        <dbReference type="PROSITE" id="PS50850"/>
    </source>
</evidence>
<dbReference type="AlphaFoldDB" id="A0A9W8UEN6"/>
<comment type="subcellular location">
    <subcellularLocation>
        <location evidence="1">Membrane</location>
        <topology evidence="1">Multi-pass membrane protein</topology>
    </subcellularLocation>
</comment>
<evidence type="ECO:0000256" key="2">
    <source>
        <dbReference type="ARBA" id="ARBA00022448"/>
    </source>
</evidence>
<dbReference type="OrthoDB" id="6730379at2759"/>
<dbReference type="PANTHER" id="PTHR43791:SF103">
    <property type="entry name" value="MAJOR FACILITATOR SUPERFAMILY (MFS) PROFILE DOMAIN-CONTAINING PROTEIN-RELATED"/>
    <property type="match status" value="1"/>
</dbReference>
<evidence type="ECO:0000256" key="8">
    <source>
        <dbReference type="SAM" id="Phobius"/>
    </source>
</evidence>
<dbReference type="SUPFAM" id="SSF103473">
    <property type="entry name" value="MFS general substrate transporter"/>
    <property type="match status" value="1"/>
</dbReference>
<organism evidence="10 11">
    <name type="scientific">Fusarium irregulare</name>
    <dbReference type="NCBI Taxonomy" id="2494466"/>
    <lineage>
        <taxon>Eukaryota</taxon>
        <taxon>Fungi</taxon>
        <taxon>Dikarya</taxon>
        <taxon>Ascomycota</taxon>
        <taxon>Pezizomycotina</taxon>
        <taxon>Sordariomycetes</taxon>
        <taxon>Hypocreomycetidae</taxon>
        <taxon>Hypocreales</taxon>
        <taxon>Nectriaceae</taxon>
        <taxon>Fusarium</taxon>
        <taxon>Fusarium incarnatum-equiseti species complex</taxon>
    </lineage>
</organism>
<evidence type="ECO:0000256" key="7">
    <source>
        <dbReference type="SAM" id="MobiDB-lite"/>
    </source>
</evidence>
<accession>A0A9W8UEN6</accession>